<dbReference type="PANTHER" id="PTHR10824">
    <property type="entry name" value="ACYL-COENZYME A THIOESTERASE-RELATED"/>
    <property type="match status" value="1"/>
</dbReference>
<sequence>MIQLTATPMSALVDEPVHIRATGLTPFQVVSFKASLEDEKRNMFYSQAHYRANEFGEVDLEHASSLGGDYVGVHPMGLFWSLKPEKPLKRLLKRDVMNSPFQVQLELYDIALLPNNKATSAPKASLTLKRWYVAPGVTRIQVREGRLRGTLFLPSECAVCERSRTMHVLGEGQFPGVIDLFGDLGGLVEIRASLLANRGFASLALAYHDYEDLPSNPEVTDLEYFEEAANFLLRHPKNFQEVNKGFRKVMLLSETLSSPGASAQGESEFYFVAQETIFFNSFSFEFPTKLVFGSGIGVVSVCKGAAIGLSMAIHLKQVRAAVLINGTNFSCGVPQVYRGQIYPPLPYSTQLISTNALGLVEFHQIFKETQVGASQYFFPIEEVQGHLLFIVGEDDKNLNSKAHAEQAIGQLRRHGKNNWTLLSYPGAGHLIEPPYSPLCCASIMHDMKMYWGGEVIPHAAAQEHSWKEIQKFLRKHLIPDVTSQL</sequence>
<proteinExistence type="inferred from homology"/>
<keyword evidence="2" id="KW-0378">Hydrolase</keyword>
<dbReference type="InterPro" id="IPR029058">
    <property type="entry name" value="AB_hydrolase_fold"/>
</dbReference>
<dbReference type="PIRSF" id="PIRSF016521">
    <property type="entry name" value="Acyl-CoA_hydro"/>
    <property type="match status" value="1"/>
</dbReference>
<dbReference type="EMBL" id="JASSZA010000001">
    <property type="protein sequence ID" value="KAK2120074.1"/>
    <property type="molecule type" value="Genomic_DNA"/>
</dbReference>
<dbReference type="SUPFAM" id="SSF53474">
    <property type="entry name" value="alpha/beta-Hydrolases"/>
    <property type="match status" value="1"/>
</dbReference>
<evidence type="ECO:0000259" key="4">
    <source>
        <dbReference type="Pfam" id="PF08840"/>
    </source>
</evidence>
<keyword evidence="6" id="KW-1185">Reference proteome</keyword>
<evidence type="ECO:0000313" key="6">
    <source>
        <dbReference type="Proteomes" id="UP001266305"/>
    </source>
</evidence>
<comment type="similarity">
    <text evidence="1">Belongs to the C/M/P thioester hydrolase family.</text>
</comment>
<comment type="caution">
    <text evidence="5">The sequence shown here is derived from an EMBL/GenBank/DDBJ whole genome shotgun (WGS) entry which is preliminary data.</text>
</comment>
<dbReference type="InterPro" id="IPR014940">
    <property type="entry name" value="BAAT_C"/>
</dbReference>
<dbReference type="Proteomes" id="UP001266305">
    <property type="component" value="Unassembled WGS sequence"/>
</dbReference>
<dbReference type="PANTHER" id="PTHR10824:SF18">
    <property type="entry name" value="BILE ACID-COA:AMINO ACID N-ACYLTRANSFERASE"/>
    <property type="match status" value="1"/>
</dbReference>
<name>A0ABQ9WEI8_SAGOE</name>
<dbReference type="Gene3D" id="3.40.50.1820">
    <property type="entry name" value="alpha/beta hydrolase"/>
    <property type="match status" value="1"/>
</dbReference>
<reference evidence="5 6" key="1">
    <citation type="submission" date="2023-05" db="EMBL/GenBank/DDBJ databases">
        <title>B98-5 Cell Line De Novo Hybrid Assembly: An Optical Mapping Approach.</title>
        <authorList>
            <person name="Kananen K."/>
            <person name="Auerbach J.A."/>
            <person name="Kautto E."/>
            <person name="Blachly J.S."/>
        </authorList>
    </citation>
    <scope>NUCLEOTIDE SEQUENCE [LARGE SCALE GENOMIC DNA]</scope>
    <source>
        <strain evidence="5">B95-8</strain>
        <tissue evidence="5">Cell line</tissue>
    </source>
</reference>
<keyword evidence="2" id="KW-0719">Serine esterase</keyword>
<feature type="domain" description="Acyl-CoA thioester hydrolase/bile acid-CoA amino acid N-acetyltransferase" evidence="3">
    <location>
        <begin position="14"/>
        <end position="144"/>
    </location>
</feature>
<protein>
    <recommendedName>
        <fullName evidence="7">Bile acid-CoA:amino acid N-acyltransferase</fullName>
    </recommendedName>
</protein>
<dbReference type="Pfam" id="PF04775">
    <property type="entry name" value="Bile_Hydr_Trans"/>
    <property type="match status" value="1"/>
</dbReference>
<evidence type="ECO:0008006" key="7">
    <source>
        <dbReference type="Google" id="ProtNLM"/>
    </source>
</evidence>
<evidence type="ECO:0000313" key="5">
    <source>
        <dbReference type="EMBL" id="KAK2120074.1"/>
    </source>
</evidence>
<evidence type="ECO:0000256" key="1">
    <source>
        <dbReference type="ARBA" id="ARBA00006538"/>
    </source>
</evidence>
<organism evidence="5 6">
    <name type="scientific">Saguinus oedipus</name>
    <name type="common">Cotton-top tamarin</name>
    <name type="synonym">Oedipomidas oedipus</name>
    <dbReference type="NCBI Taxonomy" id="9490"/>
    <lineage>
        <taxon>Eukaryota</taxon>
        <taxon>Metazoa</taxon>
        <taxon>Chordata</taxon>
        <taxon>Craniata</taxon>
        <taxon>Vertebrata</taxon>
        <taxon>Euteleostomi</taxon>
        <taxon>Mammalia</taxon>
        <taxon>Eutheria</taxon>
        <taxon>Euarchontoglires</taxon>
        <taxon>Primates</taxon>
        <taxon>Haplorrhini</taxon>
        <taxon>Platyrrhini</taxon>
        <taxon>Cebidae</taxon>
        <taxon>Callitrichinae</taxon>
        <taxon>Saguinus</taxon>
    </lineage>
</organism>
<dbReference type="InterPro" id="IPR042490">
    <property type="entry name" value="Thio_Ohase/BAAT_N"/>
</dbReference>
<evidence type="ECO:0000256" key="2">
    <source>
        <dbReference type="ARBA" id="ARBA00022487"/>
    </source>
</evidence>
<dbReference type="InterPro" id="IPR016662">
    <property type="entry name" value="Acyl-CoA_thioEstase_long-chain"/>
</dbReference>
<accession>A0ABQ9WEI8</accession>
<dbReference type="Pfam" id="PF08840">
    <property type="entry name" value="BAAT_C"/>
    <property type="match status" value="1"/>
</dbReference>
<dbReference type="Gene3D" id="2.60.40.2240">
    <property type="entry name" value="Acyl-CoA thioester hydrolase/BAAT N-terminal domain"/>
    <property type="match status" value="1"/>
</dbReference>
<evidence type="ECO:0000259" key="3">
    <source>
        <dbReference type="Pfam" id="PF04775"/>
    </source>
</evidence>
<gene>
    <name evidence="5" type="ORF">P7K49_001460</name>
</gene>
<feature type="domain" description="BAAT/Acyl-CoA thioester hydrolase C-terminal" evidence="4">
    <location>
        <begin position="291"/>
        <end position="478"/>
    </location>
</feature>
<dbReference type="InterPro" id="IPR006862">
    <property type="entry name" value="Thio_Ohase/aa_AcTrfase"/>
</dbReference>